<feature type="coiled-coil region" evidence="10">
    <location>
        <begin position="691"/>
        <end position="746"/>
    </location>
</feature>
<dbReference type="InterPro" id="IPR003395">
    <property type="entry name" value="RecF/RecN/SMC_N"/>
</dbReference>
<comment type="subcellular location">
    <subcellularLocation>
        <location evidence="2">Chromosome</location>
    </subcellularLocation>
    <subcellularLocation>
        <location evidence="1">Nucleus</location>
    </subcellularLocation>
</comment>
<keyword evidence="8 10" id="KW-0175">Coiled coil</keyword>
<dbReference type="GO" id="GO:0005634">
    <property type="term" value="C:nucleus"/>
    <property type="evidence" value="ECO:0007669"/>
    <property type="project" value="UniProtKB-SubCell"/>
</dbReference>
<dbReference type="Proteomes" id="UP000799429">
    <property type="component" value="Unassembled WGS sequence"/>
</dbReference>
<keyword evidence="5" id="KW-0158">Chromosome</keyword>
<feature type="domain" description="RecF/RecN/SMC N-terminal" evidence="12">
    <location>
        <begin position="82"/>
        <end position="1078"/>
    </location>
</feature>
<dbReference type="PANTHER" id="PTHR45916">
    <property type="entry name" value="STRUCTURAL MAINTENANCE OF CHROMOSOMES PROTEIN 5"/>
    <property type="match status" value="1"/>
</dbReference>
<evidence type="ECO:0000256" key="9">
    <source>
        <dbReference type="ARBA" id="ARBA00023242"/>
    </source>
</evidence>
<keyword evidence="14" id="KW-1185">Reference proteome</keyword>
<name>A0A9P4SC47_9PEZI</name>
<proteinExistence type="inferred from homology"/>
<evidence type="ECO:0000256" key="8">
    <source>
        <dbReference type="ARBA" id="ARBA00023054"/>
    </source>
</evidence>
<evidence type="ECO:0000256" key="2">
    <source>
        <dbReference type="ARBA" id="ARBA00004286"/>
    </source>
</evidence>
<dbReference type="OrthoDB" id="10254973at2759"/>
<organism evidence="13 14">
    <name type="scientific">Patellaria atrata CBS 101060</name>
    <dbReference type="NCBI Taxonomy" id="1346257"/>
    <lineage>
        <taxon>Eukaryota</taxon>
        <taxon>Fungi</taxon>
        <taxon>Dikarya</taxon>
        <taxon>Ascomycota</taxon>
        <taxon>Pezizomycotina</taxon>
        <taxon>Dothideomycetes</taxon>
        <taxon>Dothideomycetes incertae sedis</taxon>
        <taxon>Patellariales</taxon>
        <taxon>Patellariaceae</taxon>
        <taxon>Patellaria</taxon>
    </lineage>
</organism>
<feature type="region of interest" description="Disordered" evidence="11">
    <location>
        <begin position="385"/>
        <end position="407"/>
    </location>
</feature>
<feature type="region of interest" description="Disordered" evidence="11">
    <location>
        <begin position="1"/>
        <end position="58"/>
    </location>
</feature>
<dbReference type="Gene3D" id="3.40.50.300">
    <property type="entry name" value="P-loop containing nucleotide triphosphate hydrolases"/>
    <property type="match status" value="2"/>
</dbReference>
<dbReference type="Pfam" id="PF02463">
    <property type="entry name" value="SMC_N"/>
    <property type="match status" value="1"/>
</dbReference>
<evidence type="ECO:0000259" key="12">
    <source>
        <dbReference type="Pfam" id="PF02463"/>
    </source>
</evidence>
<evidence type="ECO:0000256" key="5">
    <source>
        <dbReference type="ARBA" id="ARBA00022454"/>
    </source>
</evidence>
<evidence type="ECO:0000256" key="3">
    <source>
        <dbReference type="ARBA" id="ARBA00010171"/>
    </source>
</evidence>
<comment type="similarity">
    <text evidence="3">Belongs to the SMC family. SMC5 subfamily.</text>
</comment>
<dbReference type="EMBL" id="MU006094">
    <property type="protein sequence ID" value="KAF2839956.1"/>
    <property type="molecule type" value="Genomic_DNA"/>
</dbReference>
<keyword evidence="6" id="KW-0547">Nucleotide-binding</keyword>
<dbReference type="InterPro" id="IPR027417">
    <property type="entry name" value="P-loop_NTPase"/>
</dbReference>
<feature type="coiled-coil region" evidence="10">
    <location>
        <begin position="920"/>
        <end position="954"/>
    </location>
</feature>
<evidence type="ECO:0000256" key="6">
    <source>
        <dbReference type="ARBA" id="ARBA00022741"/>
    </source>
</evidence>
<gene>
    <name evidence="13" type="ORF">M501DRAFT_1016041</name>
</gene>
<dbReference type="GO" id="GO:0003697">
    <property type="term" value="F:single-stranded DNA binding"/>
    <property type="evidence" value="ECO:0007669"/>
    <property type="project" value="TreeGrafter"/>
</dbReference>
<protein>
    <recommendedName>
        <fullName evidence="4">Structural maintenance of chromosomes protein 5</fullName>
    </recommendedName>
</protein>
<keyword evidence="9" id="KW-0539">Nucleus</keyword>
<feature type="coiled-coil region" evidence="10">
    <location>
        <begin position="269"/>
        <end position="342"/>
    </location>
</feature>
<sequence length="1125" mass="129369">MPGSLLVPSCRNRRSEHYDDDDSGAEFPASYRSGGSKRARLDSDAPSESSQEPVLPHTYRNDARPRIDHENITIEVHKPGSIVRVRMTNFVTYTSAEFQLGPSLNMIIGPNGTGKSTLVCAICLGLGWGPQHLGRAKELGEFVKHGAREAEIEIELKGGEKQRERNPVIRRTIKKEGNKSAFVLNGRPSPQKEIIGLCKSFSIQIDNLCQFLPQDRVVAFAQQTPVELLEATQRAAAPEHMVQWHEELKKLRTDQKKMQVDDAQNKEHLKSLQDRQNQQRADVERLNERKLLQEMVAVLQKIRPLPLYSTAQKNMKDAKEKKQRAQAELADLKQEVAPALRAVNEKIHYRDSIKAVMEKRKMLVDHADRSAEAVAKETAAAAKAVEDAEAEAKTEKERDKERNQDLARIKQQITNIERQMEQEPVDFDPAAYNERIREKTRQIRQLQEQADDVDREMREKTRSTQEKRGLRDEASRELETLHSQAGQQERRLRMLSTDTAKAWDWVQKNQGKFKDKIFGPAIVECSINDARYIDIIEMCFQRNDYLAITCQSREDFQVLQEYIYGKHHQNLKDVSIRVSAKTLSSYRSPVDQQQLQQLDLTAFAIDFLSGPEPVLSMLCDSSNFHRIAVTLQKHNTEQFERLRESPVQAWIAGDKFNRVVRRQEYGASSTTVRDVRPAKIWTDQAVDVGAEQELNQKIQDYQRACATLHEQYNELKQRKLDLRSDIQTINDEKDVIEKEKQAKQQAVAAFQALPTKKASLEEKRDFQIQRGEEVKELVQASRQKADSFALERGRLALKYANAVEILRKAHDDLYESEFLLIEAQSDVDVLTTRNSEVNELLKQRQQDVIQAQADYKKYLEVARRVHAEVNLILENKTELENQLIEQHQNKTSEELETEIESTQMRLSLLHGGNPEAIKQFEERQKRIDHLERSVARLEEELAQFESRISDIREQWEPEIDALVGKISEAFSYNFSKIGCAGEVGIYKDDDFNEWAIQIRVKFREEGELSLLDSHRQSGGERAVSTIFYLMALQSLARSPFRVVDEINQGMDPRNERMVHERMVDIACEENTSQYFLVTPKLLNGLKFHPKMKVHCIASGEYMPVDFRQLDFPKLAAKALTVRGKA</sequence>
<evidence type="ECO:0000313" key="14">
    <source>
        <dbReference type="Proteomes" id="UP000799429"/>
    </source>
</evidence>
<dbReference type="FunFam" id="3.40.50.300:FF:001301">
    <property type="entry name" value="Structural maintenance of chromosomes 5"/>
    <property type="match status" value="1"/>
</dbReference>
<reference evidence="13" key="1">
    <citation type="journal article" date="2020" name="Stud. Mycol.">
        <title>101 Dothideomycetes genomes: a test case for predicting lifestyles and emergence of pathogens.</title>
        <authorList>
            <person name="Haridas S."/>
            <person name="Albert R."/>
            <person name="Binder M."/>
            <person name="Bloem J."/>
            <person name="Labutti K."/>
            <person name="Salamov A."/>
            <person name="Andreopoulos B."/>
            <person name="Baker S."/>
            <person name="Barry K."/>
            <person name="Bills G."/>
            <person name="Bluhm B."/>
            <person name="Cannon C."/>
            <person name="Castanera R."/>
            <person name="Culley D."/>
            <person name="Daum C."/>
            <person name="Ezra D."/>
            <person name="Gonzalez J."/>
            <person name="Henrissat B."/>
            <person name="Kuo A."/>
            <person name="Liang C."/>
            <person name="Lipzen A."/>
            <person name="Lutzoni F."/>
            <person name="Magnuson J."/>
            <person name="Mondo S."/>
            <person name="Nolan M."/>
            <person name="Ohm R."/>
            <person name="Pangilinan J."/>
            <person name="Park H.-J."/>
            <person name="Ramirez L."/>
            <person name="Alfaro M."/>
            <person name="Sun H."/>
            <person name="Tritt A."/>
            <person name="Yoshinaga Y."/>
            <person name="Zwiers L.-H."/>
            <person name="Turgeon B."/>
            <person name="Goodwin S."/>
            <person name="Spatafora J."/>
            <person name="Crous P."/>
            <person name="Grigoriev I."/>
        </authorList>
    </citation>
    <scope>NUCLEOTIDE SEQUENCE</scope>
    <source>
        <strain evidence="13">CBS 101060</strain>
    </source>
</reference>
<dbReference type="GO" id="GO:0005524">
    <property type="term" value="F:ATP binding"/>
    <property type="evidence" value="ECO:0007669"/>
    <property type="project" value="UniProtKB-KW"/>
</dbReference>
<keyword evidence="7" id="KW-0067">ATP-binding</keyword>
<evidence type="ECO:0000256" key="10">
    <source>
        <dbReference type="SAM" id="Coils"/>
    </source>
</evidence>
<dbReference type="AlphaFoldDB" id="A0A9P4SC47"/>
<dbReference type="PANTHER" id="PTHR45916:SF1">
    <property type="entry name" value="STRUCTURAL MAINTENANCE OF CHROMOSOMES PROTEIN 5"/>
    <property type="match status" value="1"/>
</dbReference>
<dbReference type="SUPFAM" id="SSF52540">
    <property type="entry name" value="P-loop containing nucleoside triphosphate hydrolases"/>
    <property type="match status" value="2"/>
</dbReference>
<dbReference type="GO" id="GO:0000724">
    <property type="term" value="P:double-strand break repair via homologous recombination"/>
    <property type="evidence" value="ECO:0007669"/>
    <property type="project" value="TreeGrafter"/>
</dbReference>
<evidence type="ECO:0000256" key="4">
    <source>
        <dbReference type="ARBA" id="ARBA00018687"/>
    </source>
</evidence>
<feature type="region of interest" description="Disordered" evidence="11">
    <location>
        <begin position="442"/>
        <end position="491"/>
    </location>
</feature>
<evidence type="ECO:0000256" key="7">
    <source>
        <dbReference type="ARBA" id="ARBA00022840"/>
    </source>
</evidence>
<dbReference type="GO" id="GO:0030915">
    <property type="term" value="C:Smc5-Smc6 complex"/>
    <property type="evidence" value="ECO:0007669"/>
    <property type="project" value="TreeGrafter"/>
</dbReference>
<evidence type="ECO:0000256" key="11">
    <source>
        <dbReference type="SAM" id="MobiDB-lite"/>
    </source>
</evidence>
<accession>A0A9P4SC47</accession>
<comment type="caution">
    <text evidence="13">The sequence shown here is derived from an EMBL/GenBank/DDBJ whole genome shotgun (WGS) entry which is preliminary data.</text>
</comment>
<feature type="compositionally biased region" description="Basic and acidic residues" evidence="11">
    <location>
        <begin position="455"/>
        <end position="480"/>
    </location>
</feature>
<evidence type="ECO:0000256" key="1">
    <source>
        <dbReference type="ARBA" id="ARBA00004123"/>
    </source>
</evidence>
<evidence type="ECO:0000313" key="13">
    <source>
        <dbReference type="EMBL" id="KAF2839956.1"/>
    </source>
</evidence>